<dbReference type="SUPFAM" id="SSF52440">
    <property type="entry name" value="PreATP-grasp domain"/>
    <property type="match status" value="1"/>
</dbReference>
<keyword evidence="12" id="KW-1185">Reference proteome</keyword>
<dbReference type="PROSITE" id="PS50979">
    <property type="entry name" value="BC"/>
    <property type="match status" value="1"/>
</dbReference>
<dbReference type="NCBIfam" id="NF006367">
    <property type="entry name" value="PRK08591.1"/>
    <property type="match status" value="1"/>
</dbReference>
<dbReference type="PROSITE" id="PS50975">
    <property type="entry name" value="ATP_GRASP"/>
    <property type="match status" value="1"/>
</dbReference>
<dbReference type="Pfam" id="PF02785">
    <property type="entry name" value="Biotin_carb_C"/>
    <property type="match status" value="1"/>
</dbReference>
<proteinExistence type="predicted"/>
<dbReference type="OrthoDB" id="9760256at2"/>
<evidence type="ECO:0000259" key="10">
    <source>
        <dbReference type="PROSITE" id="PS50979"/>
    </source>
</evidence>
<comment type="function">
    <text evidence="1">This protein is a component of the acetyl coenzyme A carboxylase complex; first, biotin carboxylase catalyzes the carboxylation of the carrier protein and then the transcarboxylase transfers the carboxyl group to form malonyl-CoA.</text>
</comment>
<accession>A0A7M2YYV1</accession>
<dbReference type="FunFam" id="3.30.1490.20:FF:000003">
    <property type="entry name" value="acetyl-CoA carboxylase isoform X1"/>
    <property type="match status" value="1"/>
</dbReference>
<dbReference type="EMBL" id="QQZY01000002">
    <property type="protein sequence ID" value="RDI75058.1"/>
    <property type="molecule type" value="Genomic_DNA"/>
</dbReference>
<comment type="caution">
    <text evidence="11">The sequence shown here is derived from an EMBL/GenBank/DDBJ whole genome shotgun (WGS) entry which is preliminary data.</text>
</comment>
<comment type="catalytic activity">
    <reaction evidence="7">
        <text>N(6)-biotinyl-L-lysyl-[protein] + hydrogencarbonate + ATP = N(6)-carboxybiotinyl-L-lysyl-[protein] + ADP + phosphate + H(+)</text>
        <dbReference type="Rhea" id="RHEA:13501"/>
        <dbReference type="Rhea" id="RHEA-COMP:10505"/>
        <dbReference type="Rhea" id="RHEA-COMP:10506"/>
        <dbReference type="ChEBI" id="CHEBI:15378"/>
        <dbReference type="ChEBI" id="CHEBI:17544"/>
        <dbReference type="ChEBI" id="CHEBI:30616"/>
        <dbReference type="ChEBI" id="CHEBI:43474"/>
        <dbReference type="ChEBI" id="CHEBI:83144"/>
        <dbReference type="ChEBI" id="CHEBI:83145"/>
        <dbReference type="ChEBI" id="CHEBI:456216"/>
        <dbReference type="EC" id="6.3.4.14"/>
    </reaction>
</comment>
<keyword evidence="4 8" id="KW-0547">Nucleotide-binding</keyword>
<protein>
    <recommendedName>
        <fullName evidence="2">biotin carboxylase</fullName>
        <ecNumber evidence="2">6.3.4.14</ecNumber>
    </recommendedName>
</protein>
<dbReference type="FunFam" id="3.40.50.20:FF:000010">
    <property type="entry name" value="Propionyl-CoA carboxylase subunit alpha"/>
    <property type="match status" value="1"/>
</dbReference>
<dbReference type="AlphaFoldDB" id="A0A7M2YYV1"/>
<evidence type="ECO:0000313" key="11">
    <source>
        <dbReference type="EMBL" id="RDI75058.1"/>
    </source>
</evidence>
<keyword evidence="5 8" id="KW-0067">ATP-binding</keyword>
<reference evidence="11 12" key="1">
    <citation type="submission" date="2018-07" db="EMBL/GenBank/DDBJ databases">
        <title>High-quality-draft genome sequence of Gaiella occulta.</title>
        <authorList>
            <person name="Severino R."/>
            <person name="Froufe H.J.C."/>
            <person name="Rainey F.A."/>
            <person name="Barroso C."/>
            <person name="Albuquerque L."/>
            <person name="Lobo-Da-Cunha A."/>
            <person name="Da Costa M.S."/>
            <person name="Egas C."/>
        </authorList>
    </citation>
    <scope>NUCLEOTIDE SEQUENCE [LARGE SCALE GENOMIC DNA]</scope>
    <source>
        <strain evidence="11 12">F2-233</strain>
    </source>
</reference>
<dbReference type="GO" id="GO:0005524">
    <property type="term" value="F:ATP binding"/>
    <property type="evidence" value="ECO:0007669"/>
    <property type="project" value="UniProtKB-UniRule"/>
</dbReference>
<dbReference type="PANTHER" id="PTHR48095">
    <property type="entry name" value="PYRUVATE CARBOXYLASE SUBUNIT A"/>
    <property type="match status" value="1"/>
</dbReference>
<dbReference type="GO" id="GO:0046872">
    <property type="term" value="F:metal ion binding"/>
    <property type="evidence" value="ECO:0007669"/>
    <property type="project" value="InterPro"/>
</dbReference>
<evidence type="ECO:0000256" key="5">
    <source>
        <dbReference type="ARBA" id="ARBA00022840"/>
    </source>
</evidence>
<dbReference type="SMART" id="SM00878">
    <property type="entry name" value="Biotin_carb_C"/>
    <property type="match status" value="1"/>
</dbReference>
<feature type="domain" description="Biotin carboxylation" evidence="10">
    <location>
        <begin position="1"/>
        <end position="444"/>
    </location>
</feature>
<dbReference type="InterPro" id="IPR005481">
    <property type="entry name" value="BC-like_N"/>
</dbReference>
<dbReference type="RefSeq" id="WP_114795303.1">
    <property type="nucleotide sequence ID" value="NZ_QQZY01000002.1"/>
</dbReference>
<evidence type="ECO:0000256" key="6">
    <source>
        <dbReference type="ARBA" id="ARBA00023267"/>
    </source>
</evidence>
<dbReference type="InterPro" id="IPR005482">
    <property type="entry name" value="Biotin_COase_C"/>
</dbReference>
<dbReference type="Proteomes" id="UP000254134">
    <property type="component" value="Unassembled WGS sequence"/>
</dbReference>
<feature type="domain" description="ATP-grasp" evidence="9">
    <location>
        <begin position="120"/>
        <end position="316"/>
    </location>
</feature>
<dbReference type="SUPFAM" id="SSF51246">
    <property type="entry name" value="Rudiment single hybrid motif"/>
    <property type="match status" value="1"/>
</dbReference>
<evidence type="ECO:0000256" key="4">
    <source>
        <dbReference type="ARBA" id="ARBA00022741"/>
    </source>
</evidence>
<evidence type="ECO:0000259" key="9">
    <source>
        <dbReference type="PROSITE" id="PS50975"/>
    </source>
</evidence>
<dbReference type="EC" id="6.3.4.14" evidence="2"/>
<sequence length="452" mass="48420">MFSRVLVANRGEIAVRVIRALHEMGIEAVAVYSTAERDALHVRMADRAVCIGPPSATDSYLSIPNVIGAAETTSCEAVHPGFGFLSENPAFVRACEENDLVFIGPPADVMEKAGDKARAKAEMRAAGVPLVPGSDGVADLAGMRAAAAEIGFPVLLKASAGGGGKGMRVVSSHDELEAAYDAARHEAEAAFGDGSLYLERAVVPARHVEIQVLCDGHGGVLTMGERECSIQRRHQKLVEESPSPALTAETREEMEASVERACRRLGYVNAGTFEFLLGPSGEPSFIEVNCRLQVEHPVTELTTGIDIVREQVRIAAGARLPLTGRAPRSGHAIEIRINAEDPARDFAPAPGLVTRFRPPLGPGVRVDTAVVDGARIPPYYDSMIAKVIVRDDDRPAAIARAIRALEELEVEGIPTTRELALDILRSREFQGGAYSTSYLAEMHDRLPSLRPA</sequence>
<dbReference type="InterPro" id="IPR005479">
    <property type="entry name" value="CPAse_ATP-bd"/>
</dbReference>
<reference evidence="12" key="2">
    <citation type="journal article" date="2019" name="MicrobiologyOpen">
        <title>High-quality draft genome sequence of Gaiella occulta isolated from a 150 meter deep mineral water borehole and comparison with the genome sequences of other deep-branching lineages of the phylum Actinobacteria.</title>
        <authorList>
            <person name="Severino R."/>
            <person name="Froufe H.J.C."/>
            <person name="Barroso C."/>
            <person name="Albuquerque L."/>
            <person name="Lobo-da-Cunha A."/>
            <person name="da Costa M.S."/>
            <person name="Egas C."/>
        </authorList>
    </citation>
    <scope>NUCLEOTIDE SEQUENCE [LARGE SCALE GENOMIC DNA]</scope>
    <source>
        <strain evidence="12">F2-233</strain>
    </source>
</reference>
<dbReference type="Gene3D" id="3.30.470.20">
    <property type="entry name" value="ATP-grasp fold, B domain"/>
    <property type="match status" value="1"/>
</dbReference>
<dbReference type="InterPro" id="IPR051602">
    <property type="entry name" value="ACC_Biotin_Carboxylase"/>
</dbReference>
<dbReference type="PANTHER" id="PTHR48095:SF2">
    <property type="entry name" value="BIOTIN CARBOXYLASE, CHLOROPLASTIC"/>
    <property type="match status" value="1"/>
</dbReference>
<dbReference type="InterPro" id="IPR016185">
    <property type="entry name" value="PreATP-grasp_dom_sf"/>
</dbReference>
<dbReference type="InterPro" id="IPR011761">
    <property type="entry name" value="ATP-grasp"/>
</dbReference>
<gene>
    <name evidence="11" type="ORF">Gocc_0856</name>
</gene>
<dbReference type="InterPro" id="IPR011764">
    <property type="entry name" value="Biotin_carboxylation_dom"/>
</dbReference>
<dbReference type="InterPro" id="IPR011054">
    <property type="entry name" value="Rudment_hybrid_motif"/>
</dbReference>
<dbReference type="SUPFAM" id="SSF56059">
    <property type="entry name" value="Glutathione synthetase ATP-binding domain-like"/>
    <property type="match status" value="1"/>
</dbReference>
<dbReference type="Pfam" id="PF02786">
    <property type="entry name" value="CPSase_L_D2"/>
    <property type="match status" value="1"/>
</dbReference>
<evidence type="ECO:0000256" key="8">
    <source>
        <dbReference type="PROSITE-ProRule" id="PRU00409"/>
    </source>
</evidence>
<keyword evidence="6" id="KW-0092">Biotin</keyword>
<name>A0A7M2YYV1_9ACTN</name>
<dbReference type="PROSITE" id="PS00866">
    <property type="entry name" value="CPSASE_1"/>
    <property type="match status" value="1"/>
</dbReference>
<evidence type="ECO:0000256" key="7">
    <source>
        <dbReference type="ARBA" id="ARBA00048600"/>
    </source>
</evidence>
<dbReference type="Pfam" id="PF00289">
    <property type="entry name" value="Biotin_carb_N"/>
    <property type="match status" value="1"/>
</dbReference>
<dbReference type="GO" id="GO:0004075">
    <property type="term" value="F:biotin carboxylase activity"/>
    <property type="evidence" value="ECO:0007669"/>
    <property type="project" value="UniProtKB-EC"/>
</dbReference>
<evidence type="ECO:0000256" key="2">
    <source>
        <dbReference type="ARBA" id="ARBA00013263"/>
    </source>
</evidence>
<keyword evidence="3" id="KW-0436">Ligase</keyword>
<evidence type="ECO:0000256" key="3">
    <source>
        <dbReference type="ARBA" id="ARBA00022598"/>
    </source>
</evidence>
<evidence type="ECO:0000256" key="1">
    <source>
        <dbReference type="ARBA" id="ARBA00003761"/>
    </source>
</evidence>
<evidence type="ECO:0000313" key="12">
    <source>
        <dbReference type="Proteomes" id="UP000254134"/>
    </source>
</evidence>
<organism evidence="11 12">
    <name type="scientific">Gaiella occulta</name>
    <dbReference type="NCBI Taxonomy" id="1002870"/>
    <lineage>
        <taxon>Bacteria</taxon>
        <taxon>Bacillati</taxon>
        <taxon>Actinomycetota</taxon>
        <taxon>Thermoleophilia</taxon>
        <taxon>Gaiellales</taxon>
        <taxon>Gaiellaceae</taxon>
        <taxon>Gaiella</taxon>
    </lineage>
</organism>